<feature type="domain" description="FAD-binding FR-type" evidence="3">
    <location>
        <begin position="282"/>
        <end position="388"/>
    </location>
</feature>
<organism evidence="4 5">
    <name type="scientific">Microbacterium mitrae</name>
    <dbReference type="NCBI Taxonomy" id="664640"/>
    <lineage>
        <taxon>Bacteria</taxon>
        <taxon>Bacillati</taxon>
        <taxon>Actinomycetota</taxon>
        <taxon>Actinomycetes</taxon>
        <taxon>Micrococcales</taxon>
        <taxon>Microbacteriaceae</taxon>
        <taxon>Microbacterium</taxon>
    </lineage>
</organism>
<accession>A0A5C8HRX8</accession>
<sequence>MNAALRAMRTRVLRLLAVTSMYMQVVLALSLLFVIAVVLSLTGSLAFSAAELFASLAAIAVGALAVDLITHRLTRTAVRWESTLITALILVFVMRPTLEPAGLAWLAVTGAVAAASKVVLAWRGRHIFNPAAVAAAIMTIIGVSPAAWWVGTPGLAAVVVVLGIAVAWRTEKIRVVLTFIVLATAVSIGTSLIAYAQAGLTVAWTDVAVQVLLSSPILFLGFFMLTEPLTLPSRLWQQLLVAAVVAVFVGYPALSIGGISLGADRALLIGNIVAFALAVRSRNLCRLTLTDARDLTPRVREVTFTTDASASFVPGQYLELTVAHPHTDVRGNRREFSIVSAPSELPRLRIAYRVSPAERGSSFKRALGAAPVGTKLRSTGVWGDFTLPARGPLLLVAAGIGITPFVSQVRELSARGMNRDIVLVYVASAAAELAYHADFADHRVIIVTPDDPSPLANETWAGGERLTAASLARLVPDLSSRHALVSGPPALIADLQPALAQAASVKTDAFAGY</sequence>
<dbReference type="PANTHER" id="PTHR47354:SF5">
    <property type="entry name" value="PROTEIN RFBI"/>
    <property type="match status" value="1"/>
</dbReference>
<dbReference type="PRINTS" id="PR00409">
    <property type="entry name" value="PHDIOXRDTASE"/>
</dbReference>
<keyword evidence="5" id="KW-1185">Reference proteome</keyword>
<feature type="transmembrane region" description="Helical" evidence="2">
    <location>
        <begin position="127"/>
        <end position="144"/>
    </location>
</feature>
<dbReference type="Proteomes" id="UP000321196">
    <property type="component" value="Unassembled WGS sequence"/>
</dbReference>
<comment type="caution">
    <text evidence="4">The sequence shown here is derived from an EMBL/GenBank/DDBJ whole genome shotgun (WGS) entry which is preliminary data.</text>
</comment>
<protein>
    <submittedName>
        <fullName evidence="4">Flavodoxin reductase</fullName>
    </submittedName>
</protein>
<evidence type="ECO:0000256" key="2">
    <source>
        <dbReference type="SAM" id="Phobius"/>
    </source>
</evidence>
<keyword evidence="2" id="KW-1133">Transmembrane helix</keyword>
<evidence type="ECO:0000259" key="3">
    <source>
        <dbReference type="PROSITE" id="PS51384"/>
    </source>
</evidence>
<comment type="cofactor">
    <cofactor evidence="1">
        <name>FAD</name>
        <dbReference type="ChEBI" id="CHEBI:57692"/>
    </cofactor>
</comment>
<dbReference type="SUPFAM" id="SSF63380">
    <property type="entry name" value="Riboflavin synthase domain-like"/>
    <property type="match status" value="1"/>
</dbReference>
<dbReference type="EMBL" id="VRSW01000001">
    <property type="protein sequence ID" value="TXK06032.1"/>
    <property type="molecule type" value="Genomic_DNA"/>
</dbReference>
<gene>
    <name evidence="4" type="ORF">FVP60_03420</name>
</gene>
<feature type="transmembrane region" description="Helical" evidence="2">
    <location>
        <begin position="202"/>
        <end position="223"/>
    </location>
</feature>
<dbReference type="InterPro" id="IPR017938">
    <property type="entry name" value="Riboflavin_synthase-like_b-brl"/>
</dbReference>
<dbReference type="SUPFAM" id="SSF52343">
    <property type="entry name" value="Ferredoxin reductase-like, C-terminal NADP-linked domain"/>
    <property type="match status" value="1"/>
</dbReference>
<dbReference type="InterPro" id="IPR050415">
    <property type="entry name" value="MRET"/>
</dbReference>
<feature type="transmembrane region" description="Helical" evidence="2">
    <location>
        <begin position="78"/>
        <end position="96"/>
    </location>
</feature>
<evidence type="ECO:0000256" key="1">
    <source>
        <dbReference type="ARBA" id="ARBA00001974"/>
    </source>
</evidence>
<dbReference type="AlphaFoldDB" id="A0A5C8HRX8"/>
<dbReference type="GO" id="GO:0016491">
    <property type="term" value="F:oxidoreductase activity"/>
    <property type="evidence" value="ECO:0007669"/>
    <property type="project" value="InterPro"/>
</dbReference>
<dbReference type="Gene3D" id="3.40.50.80">
    <property type="entry name" value="Nucleotide-binding domain of ferredoxin-NADP reductase (FNR) module"/>
    <property type="match status" value="1"/>
</dbReference>
<feature type="transmembrane region" description="Helical" evidence="2">
    <location>
        <begin position="235"/>
        <end position="253"/>
    </location>
</feature>
<dbReference type="Gene3D" id="2.40.30.10">
    <property type="entry name" value="Translation factors"/>
    <property type="match status" value="1"/>
</dbReference>
<feature type="transmembrane region" description="Helical" evidence="2">
    <location>
        <begin position="45"/>
        <end position="66"/>
    </location>
</feature>
<dbReference type="InterPro" id="IPR017927">
    <property type="entry name" value="FAD-bd_FR_type"/>
</dbReference>
<feature type="transmembrane region" description="Helical" evidence="2">
    <location>
        <begin position="150"/>
        <end position="168"/>
    </location>
</feature>
<reference evidence="4 5" key="1">
    <citation type="submission" date="2019-08" db="EMBL/GenBank/DDBJ databases">
        <authorList>
            <person name="Dong K."/>
        </authorList>
    </citation>
    <scope>NUCLEOTIDE SEQUENCE [LARGE SCALE GENOMIC DNA]</scope>
    <source>
        <strain evidence="4 5">M4-8</strain>
    </source>
</reference>
<evidence type="ECO:0000313" key="5">
    <source>
        <dbReference type="Proteomes" id="UP000321196"/>
    </source>
</evidence>
<dbReference type="CDD" id="cd00322">
    <property type="entry name" value="FNR_like"/>
    <property type="match status" value="1"/>
</dbReference>
<name>A0A5C8HRX8_9MICO</name>
<feature type="transmembrane region" description="Helical" evidence="2">
    <location>
        <begin position="12"/>
        <end position="39"/>
    </location>
</feature>
<dbReference type="PROSITE" id="PS51384">
    <property type="entry name" value="FAD_FR"/>
    <property type="match status" value="1"/>
</dbReference>
<evidence type="ECO:0000313" key="4">
    <source>
        <dbReference type="EMBL" id="TXK06032.1"/>
    </source>
</evidence>
<dbReference type="OrthoDB" id="9801223at2"/>
<feature type="transmembrane region" description="Helical" evidence="2">
    <location>
        <begin position="175"/>
        <end position="196"/>
    </location>
</feature>
<proteinExistence type="predicted"/>
<dbReference type="InterPro" id="IPR039261">
    <property type="entry name" value="FNR_nucleotide-bd"/>
</dbReference>
<dbReference type="PANTHER" id="PTHR47354">
    <property type="entry name" value="NADH OXIDOREDUCTASE HCR"/>
    <property type="match status" value="1"/>
</dbReference>
<dbReference type="RefSeq" id="WP_147824842.1">
    <property type="nucleotide sequence ID" value="NZ_BAAARG010000001.1"/>
</dbReference>
<keyword evidence="2" id="KW-0472">Membrane</keyword>
<feature type="transmembrane region" description="Helical" evidence="2">
    <location>
        <begin position="102"/>
        <end position="120"/>
    </location>
</feature>
<keyword evidence="2" id="KW-0812">Transmembrane</keyword>